<dbReference type="Gene3D" id="1.10.287.1060">
    <property type="entry name" value="ESAT-6-like"/>
    <property type="match status" value="1"/>
</dbReference>
<sequence length="103" mass="11332">MAGGYEGTVQQFTDAHQKVVGVKEQIEGDLKSLYGQLTELESAWRGMAKTAFDQLMVRFADDEKKLNQALQGIAEQLQAAGSQYNESEQSQQDAFSNITNTLG</sequence>
<organism evidence="3 4">
    <name type="scientific">Labedaea rhizosphaerae</name>
    <dbReference type="NCBI Taxonomy" id="598644"/>
    <lineage>
        <taxon>Bacteria</taxon>
        <taxon>Bacillati</taxon>
        <taxon>Actinomycetota</taxon>
        <taxon>Actinomycetes</taxon>
        <taxon>Pseudonocardiales</taxon>
        <taxon>Pseudonocardiaceae</taxon>
        <taxon>Labedaea</taxon>
    </lineage>
</organism>
<accession>A0A4R6SP45</accession>
<dbReference type="Proteomes" id="UP000295444">
    <property type="component" value="Unassembled WGS sequence"/>
</dbReference>
<evidence type="ECO:0000313" key="3">
    <source>
        <dbReference type="EMBL" id="TDQ05777.1"/>
    </source>
</evidence>
<evidence type="ECO:0000256" key="2">
    <source>
        <dbReference type="SAM" id="MobiDB-lite"/>
    </source>
</evidence>
<dbReference type="Pfam" id="PF06013">
    <property type="entry name" value="WXG100"/>
    <property type="match status" value="1"/>
</dbReference>
<comment type="similarity">
    <text evidence="1">Belongs to the WXG100 family.</text>
</comment>
<evidence type="ECO:0000256" key="1">
    <source>
        <dbReference type="RuleBase" id="RU362001"/>
    </source>
</evidence>
<dbReference type="NCBIfam" id="TIGR03930">
    <property type="entry name" value="WXG100_ESAT6"/>
    <property type="match status" value="1"/>
</dbReference>
<name>A0A4R6SP45_LABRH</name>
<proteinExistence type="inferred from homology"/>
<dbReference type="SUPFAM" id="SSF140453">
    <property type="entry name" value="EsxAB dimer-like"/>
    <property type="match status" value="1"/>
</dbReference>
<evidence type="ECO:0000313" key="4">
    <source>
        <dbReference type="Proteomes" id="UP000295444"/>
    </source>
</evidence>
<protein>
    <recommendedName>
        <fullName evidence="1">ESAT-6-like protein</fullName>
    </recommendedName>
</protein>
<dbReference type="EMBL" id="SNXZ01000001">
    <property type="protein sequence ID" value="TDQ05777.1"/>
    <property type="molecule type" value="Genomic_DNA"/>
</dbReference>
<gene>
    <name evidence="3" type="ORF">EV186_1011755</name>
</gene>
<dbReference type="InterPro" id="IPR036689">
    <property type="entry name" value="ESAT-6-like_sf"/>
</dbReference>
<dbReference type="AlphaFoldDB" id="A0A4R6SP45"/>
<comment type="caution">
    <text evidence="3">The sequence shown here is derived from an EMBL/GenBank/DDBJ whole genome shotgun (WGS) entry which is preliminary data.</text>
</comment>
<feature type="region of interest" description="Disordered" evidence="2">
    <location>
        <begin position="81"/>
        <end position="103"/>
    </location>
</feature>
<dbReference type="RefSeq" id="WP_279538283.1">
    <property type="nucleotide sequence ID" value="NZ_SNXZ01000001.1"/>
</dbReference>
<reference evidence="3 4" key="1">
    <citation type="submission" date="2019-03" db="EMBL/GenBank/DDBJ databases">
        <title>Genomic Encyclopedia of Type Strains, Phase IV (KMG-IV): sequencing the most valuable type-strain genomes for metagenomic binning, comparative biology and taxonomic classification.</title>
        <authorList>
            <person name="Goeker M."/>
        </authorList>
    </citation>
    <scope>NUCLEOTIDE SEQUENCE [LARGE SCALE GENOMIC DNA]</scope>
    <source>
        <strain evidence="3 4">DSM 45361</strain>
    </source>
</reference>
<dbReference type="InterPro" id="IPR010310">
    <property type="entry name" value="T7SS_ESAT-6-like"/>
</dbReference>
<keyword evidence="4" id="KW-1185">Reference proteome</keyword>